<proteinExistence type="predicted"/>
<keyword evidence="2" id="KW-1185">Reference proteome</keyword>
<dbReference type="Proteomes" id="UP000494245">
    <property type="component" value="Unassembled WGS sequence"/>
</dbReference>
<accession>A0A6V8LZQ2</accession>
<gene>
    <name evidence="1" type="ORF">NNJEOMEG_03566</name>
</gene>
<name>A0A6V8LZQ2_9BACT</name>
<evidence type="ECO:0000313" key="2">
    <source>
        <dbReference type="Proteomes" id="UP000494245"/>
    </source>
</evidence>
<organism evidence="1 2">
    <name type="scientific">Fundidesulfovibrio magnetotacticus</name>
    <dbReference type="NCBI Taxonomy" id="2730080"/>
    <lineage>
        <taxon>Bacteria</taxon>
        <taxon>Pseudomonadati</taxon>
        <taxon>Thermodesulfobacteriota</taxon>
        <taxon>Desulfovibrionia</taxon>
        <taxon>Desulfovibrionales</taxon>
        <taxon>Desulfovibrionaceae</taxon>
        <taxon>Fundidesulfovibrio</taxon>
    </lineage>
</organism>
<evidence type="ECO:0000313" key="1">
    <source>
        <dbReference type="EMBL" id="GFK95698.1"/>
    </source>
</evidence>
<dbReference type="RefSeq" id="WP_173086839.1">
    <property type="nucleotide sequence ID" value="NZ_BLTE01000020.1"/>
</dbReference>
<dbReference type="EMBL" id="BLTE01000020">
    <property type="protein sequence ID" value="GFK95698.1"/>
    <property type="molecule type" value="Genomic_DNA"/>
</dbReference>
<dbReference type="AlphaFoldDB" id="A0A6V8LZQ2"/>
<reference evidence="1 2" key="1">
    <citation type="submission" date="2020-04" db="EMBL/GenBank/DDBJ databases">
        <authorList>
            <consortium name="Desulfovibrio sp. FSS-1 genome sequencing consortium"/>
            <person name="Shimoshige H."/>
            <person name="Kobayashi H."/>
            <person name="Maekawa T."/>
        </authorList>
    </citation>
    <scope>NUCLEOTIDE SEQUENCE [LARGE SCALE GENOMIC DNA]</scope>
    <source>
        <strain evidence="1 2">SIID29052-01</strain>
    </source>
</reference>
<reference evidence="1 2" key="2">
    <citation type="submission" date="2020-05" db="EMBL/GenBank/DDBJ databases">
        <title>Draft genome sequence of Desulfovibrio sp. strainFSS-1.</title>
        <authorList>
            <person name="Shimoshige H."/>
            <person name="Kobayashi H."/>
            <person name="Maekawa T."/>
        </authorList>
    </citation>
    <scope>NUCLEOTIDE SEQUENCE [LARGE SCALE GENOMIC DNA]</scope>
    <source>
        <strain evidence="1 2">SIID29052-01</strain>
    </source>
</reference>
<comment type="caution">
    <text evidence="1">The sequence shown here is derived from an EMBL/GenBank/DDBJ whole genome shotgun (WGS) entry which is preliminary data.</text>
</comment>
<protein>
    <submittedName>
        <fullName evidence="1">Uncharacterized protein</fullName>
    </submittedName>
</protein>
<sequence>MGKLLQVRVSAATTDPGKVDDAWPILSHLAYPPGHDYAPARRGVLELVDTLRARLAAGEVSPNVAERVAPGLAKAESLVERFNEALAAWKPEAAQRLSEEIEEALDDLEDQAGYR</sequence>